<sequence>MNSLEKQLRQEFPVKTTRIFFDHAKVSPLPRRVRDAVNAFTHDACEHGTKNYKKWMEEVERVRGKFARLINGDVDEVAFVKNTSEGISIVANGLDWNPGDNVVIPDIEFPANVYPWWNLKRFGVETRMVKSKNGCVVFDDLIEQTDKRTRIVSVSSVECNSGFRNDLNRIGAFCRENNILFCVDAIQSLGVLEMDVKRDNIDFLSADGHKWMLSVEGLGGFYISKNVLEKIYPVTVGWDSVVDAWDFMNYDFTFRPDAKRFEEGSFNTMSIYALGTALDLLQEEGIDSIQSGVLLQGDYLMEGLQKRGIKILNSKIQKERSGIISYELKSDPKQFSTYMLENNVSLTARDGLVRLSPHYYNGRDEADRFFDLLDSFFKQEAAGE</sequence>
<proteinExistence type="predicted"/>
<dbReference type="Gene3D" id="3.90.1150.10">
    <property type="entry name" value="Aspartate Aminotransferase, domain 1"/>
    <property type="match status" value="1"/>
</dbReference>
<dbReference type="PANTHER" id="PTHR43586">
    <property type="entry name" value="CYSTEINE DESULFURASE"/>
    <property type="match status" value="1"/>
</dbReference>
<dbReference type="SUPFAM" id="SSF53383">
    <property type="entry name" value="PLP-dependent transferases"/>
    <property type="match status" value="1"/>
</dbReference>
<feature type="domain" description="Aminotransferase class V" evidence="1">
    <location>
        <begin position="19"/>
        <end position="348"/>
    </location>
</feature>
<dbReference type="InterPro" id="IPR015421">
    <property type="entry name" value="PyrdxlP-dep_Trfase_major"/>
</dbReference>
<dbReference type="Gene3D" id="3.40.640.10">
    <property type="entry name" value="Type I PLP-dependent aspartate aminotransferase-like (Major domain)"/>
    <property type="match status" value="1"/>
</dbReference>
<dbReference type="InterPro" id="IPR015424">
    <property type="entry name" value="PyrdxlP-dep_Trfase"/>
</dbReference>
<dbReference type="PANTHER" id="PTHR43586:SF15">
    <property type="entry name" value="BLR3095 PROTEIN"/>
    <property type="match status" value="1"/>
</dbReference>
<accession>A0A381X9R8</accession>
<protein>
    <recommendedName>
        <fullName evidence="1">Aminotransferase class V domain-containing protein</fullName>
    </recommendedName>
</protein>
<dbReference type="Pfam" id="PF00266">
    <property type="entry name" value="Aminotran_5"/>
    <property type="match status" value="1"/>
</dbReference>
<reference evidence="2" key="1">
    <citation type="submission" date="2018-05" db="EMBL/GenBank/DDBJ databases">
        <authorList>
            <person name="Lanie J.A."/>
            <person name="Ng W.-L."/>
            <person name="Kazmierczak K.M."/>
            <person name="Andrzejewski T.M."/>
            <person name="Davidsen T.M."/>
            <person name="Wayne K.J."/>
            <person name="Tettelin H."/>
            <person name="Glass J.I."/>
            <person name="Rusch D."/>
            <person name="Podicherti R."/>
            <person name="Tsui H.-C.T."/>
            <person name="Winkler M.E."/>
        </authorList>
    </citation>
    <scope>NUCLEOTIDE SEQUENCE</scope>
</reference>
<dbReference type="AlphaFoldDB" id="A0A381X9R8"/>
<evidence type="ECO:0000259" key="1">
    <source>
        <dbReference type="Pfam" id="PF00266"/>
    </source>
</evidence>
<gene>
    <name evidence="2" type="ORF">METZ01_LOCUS114360</name>
</gene>
<dbReference type="EMBL" id="UINC01014422">
    <property type="protein sequence ID" value="SVA61506.1"/>
    <property type="molecule type" value="Genomic_DNA"/>
</dbReference>
<evidence type="ECO:0000313" key="2">
    <source>
        <dbReference type="EMBL" id="SVA61506.1"/>
    </source>
</evidence>
<dbReference type="InterPro" id="IPR015422">
    <property type="entry name" value="PyrdxlP-dep_Trfase_small"/>
</dbReference>
<dbReference type="InterPro" id="IPR000192">
    <property type="entry name" value="Aminotrans_V_dom"/>
</dbReference>
<name>A0A381X9R8_9ZZZZ</name>
<organism evidence="2">
    <name type="scientific">marine metagenome</name>
    <dbReference type="NCBI Taxonomy" id="408172"/>
    <lineage>
        <taxon>unclassified sequences</taxon>
        <taxon>metagenomes</taxon>
        <taxon>ecological metagenomes</taxon>
    </lineage>
</organism>